<accession>A0A673Y5D3</accession>
<evidence type="ECO:0008006" key="4">
    <source>
        <dbReference type="Google" id="ProtNLM"/>
    </source>
</evidence>
<sequence length="150" mass="16901">MKTLALLFSFAFVLVFTAPTKTSDEHHLLKRIMIEANKTRDEGPEALLDSLVPADFNQVRCKEHGPEDFCIAETIMSTLNQTQYGTSDNNIGTISRVLKQYNMLHPSNCTVKKNGDEEQLRALLMNLHDCAQIIFARPHPVTHHKTTPAL</sequence>
<evidence type="ECO:0000313" key="3">
    <source>
        <dbReference type="Proteomes" id="UP000472277"/>
    </source>
</evidence>
<dbReference type="GeneTree" id="ENSGT00940000178948"/>
<evidence type="ECO:0000256" key="1">
    <source>
        <dbReference type="SAM" id="SignalP"/>
    </source>
</evidence>
<feature type="chain" id="PRO_5025656912" description="Interleukin-4" evidence="1">
    <location>
        <begin position="23"/>
        <end position="150"/>
    </location>
</feature>
<dbReference type="AlphaFoldDB" id="A0A673Y5D3"/>
<evidence type="ECO:0000313" key="2">
    <source>
        <dbReference type="Ensembl" id="ENSSTUP00000029728.1"/>
    </source>
</evidence>
<feature type="signal peptide" evidence="1">
    <location>
        <begin position="1"/>
        <end position="22"/>
    </location>
</feature>
<proteinExistence type="predicted"/>
<reference evidence="2" key="2">
    <citation type="submission" date="2025-09" db="UniProtKB">
        <authorList>
            <consortium name="Ensembl"/>
        </authorList>
    </citation>
    <scope>IDENTIFICATION</scope>
</reference>
<keyword evidence="3" id="KW-1185">Reference proteome</keyword>
<name>A0A673Y5D3_SALTR</name>
<protein>
    <recommendedName>
        <fullName evidence="4">Interleukin-4</fullName>
    </recommendedName>
</protein>
<dbReference type="Ensembl" id="ENSSTUT00000031106.1">
    <property type="protein sequence ID" value="ENSSTUP00000029728.1"/>
    <property type="gene ID" value="ENSSTUG00000012827.1"/>
</dbReference>
<dbReference type="InParanoid" id="A0A673Y5D3"/>
<reference evidence="2" key="1">
    <citation type="submission" date="2025-08" db="UniProtKB">
        <authorList>
            <consortium name="Ensembl"/>
        </authorList>
    </citation>
    <scope>IDENTIFICATION</scope>
</reference>
<keyword evidence="1" id="KW-0732">Signal</keyword>
<dbReference type="Proteomes" id="UP000472277">
    <property type="component" value="Chromosome 3"/>
</dbReference>
<organism evidence="2 3">
    <name type="scientific">Salmo trutta</name>
    <name type="common">Brown trout</name>
    <dbReference type="NCBI Taxonomy" id="8032"/>
    <lineage>
        <taxon>Eukaryota</taxon>
        <taxon>Metazoa</taxon>
        <taxon>Chordata</taxon>
        <taxon>Craniata</taxon>
        <taxon>Vertebrata</taxon>
        <taxon>Euteleostomi</taxon>
        <taxon>Actinopterygii</taxon>
        <taxon>Neopterygii</taxon>
        <taxon>Teleostei</taxon>
        <taxon>Protacanthopterygii</taxon>
        <taxon>Salmoniformes</taxon>
        <taxon>Salmonidae</taxon>
        <taxon>Salmoninae</taxon>
        <taxon>Salmo</taxon>
    </lineage>
</organism>